<name>A0ABU4RSD9_9GAMM</name>
<evidence type="ECO:0000256" key="1">
    <source>
        <dbReference type="SAM" id="Phobius"/>
    </source>
</evidence>
<dbReference type="Proteomes" id="UP001273505">
    <property type="component" value="Unassembled WGS sequence"/>
</dbReference>
<keyword evidence="1" id="KW-0472">Membrane</keyword>
<reference evidence="2 3" key="1">
    <citation type="submission" date="2023-11" db="EMBL/GenBank/DDBJ databases">
        <title>Gilvimarinus fulvus sp. nov., isolated from the surface of Kelp.</title>
        <authorList>
            <person name="Sun Y.Y."/>
            <person name="Gong Y."/>
            <person name="Du Z.J."/>
        </authorList>
    </citation>
    <scope>NUCLEOTIDE SEQUENCE [LARGE SCALE GENOMIC DNA]</scope>
    <source>
        <strain evidence="2 3">SDUM040013</strain>
    </source>
</reference>
<comment type="caution">
    <text evidence="2">The sequence shown here is derived from an EMBL/GenBank/DDBJ whole genome shotgun (WGS) entry which is preliminary data.</text>
</comment>
<accession>A0ABU4RSD9</accession>
<gene>
    <name evidence="2" type="ORF">SCD92_00425</name>
</gene>
<organism evidence="2 3">
    <name type="scientific">Gilvimarinus gilvus</name>
    <dbReference type="NCBI Taxonomy" id="3058038"/>
    <lineage>
        <taxon>Bacteria</taxon>
        <taxon>Pseudomonadati</taxon>
        <taxon>Pseudomonadota</taxon>
        <taxon>Gammaproteobacteria</taxon>
        <taxon>Cellvibrionales</taxon>
        <taxon>Cellvibrionaceae</taxon>
        <taxon>Gilvimarinus</taxon>
    </lineage>
</organism>
<sequence length="207" mass="23682">MAIQDSSPERRNLLLISLSFIVFILGGASTPTDEVRLQVISVSFSRPEVLIVIAWLLFFWFLYRYWVVNRSVFSKEFREEINRMRDKRFFRSFIEDSIGHPLAPQVAVKQPKETGMIIEWLRWHEGCLKAFVMEKALNRQDLGSIQGQGPVDGGLRETVSLSGFKGWSVALRLVVACIIEQPSFSSYIAPYFLALFAIVLGVNEYVL</sequence>
<dbReference type="EMBL" id="JAXAFO010000001">
    <property type="protein sequence ID" value="MDX6847801.1"/>
    <property type="molecule type" value="Genomic_DNA"/>
</dbReference>
<dbReference type="RefSeq" id="WP_302724403.1">
    <property type="nucleotide sequence ID" value="NZ_JAULRU010000797.1"/>
</dbReference>
<keyword evidence="1" id="KW-1133">Transmembrane helix</keyword>
<keyword evidence="1" id="KW-0812">Transmembrane</keyword>
<protein>
    <submittedName>
        <fullName evidence="2">Uncharacterized protein</fullName>
    </submittedName>
</protein>
<evidence type="ECO:0000313" key="2">
    <source>
        <dbReference type="EMBL" id="MDX6847801.1"/>
    </source>
</evidence>
<feature type="transmembrane region" description="Helical" evidence="1">
    <location>
        <begin position="49"/>
        <end position="68"/>
    </location>
</feature>
<proteinExistence type="predicted"/>
<keyword evidence="3" id="KW-1185">Reference proteome</keyword>
<feature type="transmembrane region" description="Helical" evidence="1">
    <location>
        <begin position="12"/>
        <end position="29"/>
    </location>
</feature>
<evidence type="ECO:0000313" key="3">
    <source>
        <dbReference type="Proteomes" id="UP001273505"/>
    </source>
</evidence>
<feature type="transmembrane region" description="Helical" evidence="1">
    <location>
        <begin position="188"/>
        <end position="206"/>
    </location>
</feature>